<feature type="transmembrane region" description="Helical" evidence="1">
    <location>
        <begin position="146"/>
        <end position="165"/>
    </location>
</feature>
<feature type="transmembrane region" description="Helical" evidence="1">
    <location>
        <begin position="177"/>
        <end position="202"/>
    </location>
</feature>
<keyword evidence="1" id="KW-1133">Transmembrane helix</keyword>
<keyword evidence="1" id="KW-0812">Transmembrane</keyword>
<protein>
    <submittedName>
        <fullName evidence="2">Asparagine N-glycosylation enzyme membrane subunit Stt3</fullName>
    </submittedName>
</protein>
<dbReference type="Proteomes" id="UP001549257">
    <property type="component" value="Unassembled WGS sequence"/>
</dbReference>
<accession>A0ABV2QRQ7</accession>
<sequence>MRRFSVTEDVRESVPEELSAAKIAIQLGASIVVSAAILPILLWISGLGRDSAYEFAISRGDIESGLRLGVAYAIAQGFLLFVAGYLCLARVARGRFVLPRWGAAIVVALVVGLAFVALFLSGLGDLGGPQPVPPEAQQFGRTLGDIYPAVSTLTVAGLLVTMLFLRQYDNRAVRMLSYFLPGLIAAATTATLLYLTLAAHALHL</sequence>
<feature type="transmembrane region" description="Helical" evidence="1">
    <location>
        <begin position="21"/>
        <end position="45"/>
    </location>
</feature>
<dbReference type="RefSeq" id="WP_354025919.1">
    <property type="nucleotide sequence ID" value="NZ_JBEPSJ010000005.1"/>
</dbReference>
<reference evidence="2 3" key="1">
    <citation type="submission" date="2024-06" db="EMBL/GenBank/DDBJ databases">
        <title>Sorghum-associated microbial communities from plants grown in Nebraska, USA.</title>
        <authorList>
            <person name="Schachtman D."/>
        </authorList>
    </citation>
    <scope>NUCLEOTIDE SEQUENCE [LARGE SCALE GENOMIC DNA]</scope>
    <source>
        <strain evidence="2 3">2857</strain>
    </source>
</reference>
<evidence type="ECO:0000313" key="2">
    <source>
        <dbReference type="EMBL" id="MET4583744.1"/>
    </source>
</evidence>
<evidence type="ECO:0000313" key="3">
    <source>
        <dbReference type="Proteomes" id="UP001549257"/>
    </source>
</evidence>
<name>A0ABV2QRQ7_9MICO</name>
<keyword evidence="1" id="KW-0472">Membrane</keyword>
<gene>
    <name evidence="2" type="ORF">ABIE21_003275</name>
</gene>
<organism evidence="2 3">
    <name type="scientific">Conyzicola nivalis</name>
    <dbReference type="NCBI Taxonomy" id="1477021"/>
    <lineage>
        <taxon>Bacteria</taxon>
        <taxon>Bacillati</taxon>
        <taxon>Actinomycetota</taxon>
        <taxon>Actinomycetes</taxon>
        <taxon>Micrococcales</taxon>
        <taxon>Microbacteriaceae</taxon>
        <taxon>Conyzicola</taxon>
    </lineage>
</organism>
<feature type="transmembrane region" description="Helical" evidence="1">
    <location>
        <begin position="65"/>
        <end position="89"/>
    </location>
</feature>
<evidence type="ECO:0000256" key="1">
    <source>
        <dbReference type="SAM" id="Phobius"/>
    </source>
</evidence>
<comment type="caution">
    <text evidence="2">The sequence shown here is derived from an EMBL/GenBank/DDBJ whole genome shotgun (WGS) entry which is preliminary data.</text>
</comment>
<dbReference type="EMBL" id="JBEPSJ010000005">
    <property type="protein sequence ID" value="MET4583744.1"/>
    <property type="molecule type" value="Genomic_DNA"/>
</dbReference>
<keyword evidence="3" id="KW-1185">Reference proteome</keyword>
<feature type="transmembrane region" description="Helical" evidence="1">
    <location>
        <begin position="101"/>
        <end position="126"/>
    </location>
</feature>
<proteinExistence type="predicted"/>